<evidence type="ECO:0000313" key="1">
    <source>
        <dbReference type="EMBL" id="AAL83080.1"/>
    </source>
</evidence>
<dbReference type="EMBL" id="AF399011">
    <property type="protein sequence ID" value="AAL83080.1"/>
    <property type="molecule type" value="Genomic_DNA"/>
</dbReference>
<name>Q8SCY3_BPDPK</name>
<protein>
    <submittedName>
        <fullName evidence="1">PHIKZ179</fullName>
    </submittedName>
</protein>
<proteinExistence type="predicted"/>
<evidence type="ECO:0000313" key="2">
    <source>
        <dbReference type="Proteomes" id="UP000002098"/>
    </source>
</evidence>
<dbReference type="SUPFAM" id="SSF54060">
    <property type="entry name" value="His-Me finger endonucleases"/>
    <property type="match status" value="1"/>
</dbReference>
<accession>Q8SCY3</accession>
<dbReference type="Proteomes" id="UP000002098">
    <property type="component" value="Segment"/>
</dbReference>
<organismHost>
    <name type="scientific">Pseudomonas aeruginosa</name>
    <dbReference type="NCBI Taxonomy" id="287"/>
</organismHost>
<sequence length="357" mass="41031">MLKKFIENPGFKKIPHTGGMYEISCSGIARESISKRVLTTMVSDEGEHLFPEHITGEWFDGLSLSVVLGVTYRNCILPMRLLHKLRVIYKDGNKSNHRLTNFIWACPEGELTHPLIKEYCYIPGYSRYMINRAGQVLSTVNSNHLSPYMNEDGYLMYGVQPDVGKRTIVGMHRLLSLAFLKYPGNVDSLDVNHLNTIKDCNDLTNLEWATRKRNCEHAHINGLHNSKAVLVRDLITTNITRYYSIEHCAREIGVDGETLRLRLTKNSNLVYNQSLQFKYEDDDTPWNNDNLVYVETHRRIHIESLESEAVLIKNSLKEAAEFFNVTPGCLGYHLRKSEHGCIFRNYAVKYISPHIPK</sequence>
<keyword evidence="2" id="KW-1185">Reference proteome</keyword>
<dbReference type="GeneID" id="1258238"/>
<dbReference type="RefSeq" id="NP_803745.1">
    <property type="nucleotide sequence ID" value="NC_004629.1"/>
</dbReference>
<organism evidence="1 2">
    <name type="scientific">Pseudomonas phage phiKZ</name>
    <dbReference type="NCBI Taxonomy" id="2905945"/>
    <lineage>
        <taxon>Viruses</taxon>
        <taxon>Duplodnaviria</taxon>
        <taxon>Heunggongvirae</taxon>
        <taxon>Uroviricota</taxon>
        <taxon>Caudoviricetes</taxon>
        <taxon>Chimalliviridae</taxon>
        <taxon>Phikzvirus</taxon>
        <taxon>Phikzvirus phiKZ</taxon>
    </lineage>
</organism>
<dbReference type="KEGG" id="vg:1258238"/>
<dbReference type="Gene3D" id="3.90.75.20">
    <property type="match status" value="1"/>
</dbReference>
<reference evidence="1 2" key="1">
    <citation type="journal article" date="2002" name="J. Mol. Biol.">
        <title>The genome of bacteriophage phiKZ of Pseudomonas aeruginosa.</title>
        <authorList>
            <person name="Mesyanzhinov V.V."/>
            <person name="Robben J."/>
            <person name="Grymonprez B."/>
            <person name="Kostyuchenko V.A."/>
            <person name="Bourkaltseva M.V."/>
            <person name="Sykilinda N.N."/>
            <person name="Krylov V.N."/>
            <person name="Volckaert G."/>
        </authorList>
    </citation>
    <scope>NUCLEOTIDE SEQUENCE</scope>
</reference>
<dbReference type="InterPro" id="IPR044925">
    <property type="entry name" value="His-Me_finger_sf"/>
</dbReference>